<dbReference type="GO" id="GO:0008017">
    <property type="term" value="F:microtubule binding"/>
    <property type="evidence" value="ECO:0000318"/>
    <property type="project" value="GO_Central"/>
</dbReference>
<feature type="compositionally biased region" description="Polar residues" evidence="1">
    <location>
        <begin position="270"/>
        <end position="281"/>
    </location>
</feature>
<dbReference type="AlphaFoldDB" id="A0A7M7PDL2"/>
<dbReference type="OrthoDB" id="6358435at2759"/>
<dbReference type="PANTHER" id="PTHR31728">
    <property type="entry name" value="ABRAXAS FAMILY MEMBER"/>
    <property type="match status" value="1"/>
</dbReference>
<feature type="region of interest" description="Disordered" evidence="1">
    <location>
        <begin position="307"/>
        <end position="449"/>
    </location>
</feature>
<accession>A0A7M7PDL2</accession>
<reference evidence="2" key="2">
    <citation type="submission" date="2021-01" db="UniProtKB">
        <authorList>
            <consortium name="EnsemblMetazoa"/>
        </authorList>
    </citation>
    <scope>IDENTIFICATION</scope>
</reference>
<feature type="compositionally biased region" description="Basic and acidic residues" evidence="1">
    <location>
        <begin position="402"/>
        <end position="413"/>
    </location>
</feature>
<dbReference type="GeneID" id="754412"/>
<feature type="compositionally biased region" description="Polar residues" evidence="1">
    <location>
        <begin position="381"/>
        <end position="400"/>
    </location>
</feature>
<dbReference type="OMA" id="QETWVEN"/>
<feature type="compositionally biased region" description="Polar residues" evidence="1">
    <location>
        <begin position="307"/>
        <end position="316"/>
    </location>
</feature>
<dbReference type="Pfam" id="PF21125">
    <property type="entry name" value="MPN_2A_DUB_like"/>
    <property type="match status" value="1"/>
</dbReference>
<evidence type="ECO:0000313" key="3">
    <source>
        <dbReference type="Proteomes" id="UP000007110"/>
    </source>
</evidence>
<evidence type="ECO:0008006" key="4">
    <source>
        <dbReference type="Google" id="ProtNLM"/>
    </source>
</evidence>
<dbReference type="Proteomes" id="UP000007110">
    <property type="component" value="Unassembled WGS sequence"/>
</dbReference>
<reference evidence="3" key="1">
    <citation type="submission" date="2015-02" db="EMBL/GenBank/DDBJ databases">
        <title>Genome sequencing for Strongylocentrotus purpuratus.</title>
        <authorList>
            <person name="Murali S."/>
            <person name="Liu Y."/>
            <person name="Vee V."/>
            <person name="English A."/>
            <person name="Wang M."/>
            <person name="Skinner E."/>
            <person name="Han Y."/>
            <person name="Muzny D.M."/>
            <person name="Worley K.C."/>
            <person name="Gibbs R.A."/>
        </authorList>
    </citation>
    <scope>NUCLEOTIDE SEQUENCE</scope>
</reference>
<dbReference type="GO" id="GO:0008608">
    <property type="term" value="P:attachment of spindle microtubules to kinetochore"/>
    <property type="evidence" value="ECO:0000318"/>
    <property type="project" value="GO_Central"/>
</dbReference>
<dbReference type="PANTHER" id="PTHR31728:SF5">
    <property type="entry name" value="OS07G0540200 PROTEIN"/>
    <property type="match status" value="1"/>
</dbReference>
<dbReference type="InParanoid" id="A0A7M7PDL2"/>
<protein>
    <recommendedName>
        <fullName evidence="4">MPN domain-containing protein</fullName>
    </recommendedName>
</protein>
<dbReference type="GO" id="GO:0005634">
    <property type="term" value="C:nucleus"/>
    <property type="evidence" value="ECO:0000318"/>
    <property type="project" value="GO_Central"/>
</dbReference>
<feature type="compositionally biased region" description="Acidic residues" evidence="1">
    <location>
        <begin position="426"/>
        <end position="435"/>
    </location>
</feature>
<dbReference type="FunCoup" id="A0A7M7PDL2">
    <property type="interactions" value="651"/>
</dbReference>
<dbReference type="CDD" id="cd23519">
    <property type="entry name" value="Abraxas-like_domain"/>
    <property type="match status" value="1"/>
</dbReference>
<evidence type="ECO:0000256" key="1">
    <source>
        <dbReference type="SAM" id="MobiDB-lite"/>
    </source>
</evidence>
<keyword evidence="3" id="KW-1185">Reference proteome</keyword>
<dbReference type="KEGG" id="spu:754412"/>
<organism evidence="2 3">
    <name type="scientific">Strongylocentrotus purpuratus</name>
    <name type="common">Purple sea urchin</name>
    <dbReference type="NCBI Taxonomy" id="7668"/>
    <lineage>
        <taxon>Eukaryota</taxon>
        <taxon>Metazoa</taxon>
        <taxon>Echinodermata</taxon>
        <taxon>Eleutherozoa</taxon>
        <taxon>Echinozoa</taxon>
        <taxon>Echinoidea</taxon>
        <taxon>Euechinoidea</taxon>
        <taxon>Echinacea</taxon>
        <taxon>Camarodonta</taxon>
        <taxon>Echinidea</taxon>
        <taxon>Strongylocentrotidae</taxon>
        <taxon>Strongylocentrotus</taxon>
    </lineage>
</organism>
<dbReference type="InterPro" id="IPR023238">
    <property type="entry name" value="FAM175"/>
</dbReference>
<feature type="compositionally biased region" description="Low complexity" evidence="1">
    <location>
        <begin position="369"/>
        <end position="380"/>
    </location>
</feature>
<dbReference type="EnsemblMetazoa" id="XM_030992936">
    <property type="protein sequence ID" value="XP_030848796"/>
    <property type="gene ID" value="LOC754412"/>
</dbReference>
<dbReference type="GO" id="GO:0090307">
    <property type="term" value="P:mitotic spindle assembly"/>
    <property type="evidence" value="ECO:0000318"/>
    <property type="project" value="GO_Central"/>
</dbReference>
<dbReference type="PRINTS" id="PR02051">
    <property type="entry name" value="PROTEINF175"/>
</dbReference>
<evidence type="ECO:0000313" key="2">
    <source>
        <dbReference type="EnsemblMetazoa" id="XP_030848796"/>
    </source>
</evidence>
<name>A0A7M7PDL2_STRPU</name>
<proteinExistence type="predicted"/>
<sequence length="449" mass="49526">MAVVNISGSVWSSIHFDNSCRDGDQEGFLIGEVTYRETTDISDSQMDRKTEEVDINVTSHCHCREPFSFYDTSGHVDQIKMLALLRSNYKNVIGFYRFRRNTMLQPSLREMALYQRLLASLPGEPQPATFILGIFSGNSTSNLATHSFPYQLFTYSFNGFSARKVSVVNLGDTAESEYKLSPVQSSLSSDNGGFQHILKNYSTQLLGPNATLSGVQTVRNLNNDIHNKLQEVKQKVTDTEGRLGTLGQEVSELRRRAQRQRHDKAERQRATGQVLNTNNNAGLPRLPPSTSYEKQLPLAMETKPTSTVFNTSSSASGDCLGSHPTIANQSAEKRSPLGTSIPDNSVVEEPMEAKPSDPFAGLLKDMKQSLSKSRSSSINSTGKDSSSMEGPVQGSVNGADNRTLDSREAEGKSQEASQNPEVNNEMNDDDDETQIQDEQHYNATLSPTF</sequence>
<dbReference type="GO" id="GO:0031593">
    <property type="term" value="F:polyubiquitin modification-dependent protein binding"/>
    <property type="evidence" value="ECO:0000318"/>
    <property type="project" value="GO_Central"/>
</dbReference>
<dbReference type="RefSeq" id="XP_030848796.1">
    <property type="nucleotide sequence ID" value="XM_030992936.1"/>
</dbReference>
<feature type="region of interest" description="Disordered" evidence="1">
    <location>
        <begin position="240"/>
        <end position="288"/>
    </location>
</feature>